<evidence type="ECO:0000256" key="2">
    <source>
        <dbReference type="ARBA" id="ARBA00022692"/>
    </source>
</evidence>
<keyword evidence="3 6" id="KW-1133">Transmembrane helix</keyword>
<reference evidence="8 9" key="1">
    <citation type="submission" date="2024-01" db="EMBL/GenBank/DDBJ databases">
        <title>Complete genome of Cladobotryum mycophilum ATHUM6906.</title>
        <authorList>
            <person name="Christinaki A.C."/>
            <person name="Myridakis A.I."/>
            <person name="Kouvelis V.N."/>
        </authorList>
    </citation>
    <scope>NUCLEOTIDE SEQUENCE [LARGE SCALE GENOMIC DNA]</scope>
    <source>
        <strain evidence="8 9">ATHUM6906</strain>
    </source>
</reference>
<evidence type="ECO:0000256" key="4">
    <source>
        <dbReference type="ARBA" id="ARBA00023136"/>
    </source>
</evidence>
<feature type="domain" description="Rhodopsin" evidence="7">
    <location>
        <begin position="35"/>
        <end position="267"/>
    </location>
</feature>
<feature type="transmembrane region" description="Helical" evidence="6">
    <location>
        <begin position="207"/>
        <end position="225"/>
    </location>
</feature>
<feature type="transmembrane region" description="Helical" evidence="6">
    <location>
        <begin position="94"/>
        <end position="116"/>
    </location>
</feature>
<dbReference type="InterPro" id="IPR052337">
    <property type="entry name" value="SAT4-like"/>
</dbReference>
<evidence type="ECO:0000256" key="5">
    <source>
        <dbReference type="ARBA" id="ARBA00038359"/>
    </source>
</evidence>
<accession>A0ABR0ST94</accession>
<feature type="transmembrane region" description="Helical" evidence="6">
    <location>
        <begin position="51"/>
        <end position="74"/>
    </location>
</feature>
<keyword evidence="4 6" id="KW-0472">Membrane</keyword>
<sequence>MAWAYNTPDGTANNAPTIVAVALSVTILALISLLLRLYVRIFMLKNMGLDDWIIIVAWIGGCGYTVATIVQTKWGLGLVHIDDMPDQNIINFGVMQYIGAPFYVIGIWGFKVSLLVSYVRLVPPHYRIVPIIVASITTAAHVAFILVFLFMCSPIDKIWKPLVPGHCVEQVTFYLTFSSLTIIFDVVTLVLPFPVLVKLQMKLRKKLVLLGLFALGIFVTIVQIIRIQTIESLSDYLDSAESIKWSIVETAVGIIIACVPTLAPLVKSFAERTRNTSGGSGSAGLRVSPIGGGSGSGSEFAHNPLQSWRGAKSGMKCLGTGVDRDEPEEEDLWKGLGEGRDSIPLTGAAIMMGIQGAGSPRHDIPIIRTEEV</sequence>
<dbReference type="Proteomes" id="UP001338125">
    <property type="component" value="Unassembled WGS sequence"/>
</dbReference>
<dbReference type="InterPro" id="IPR049326">
    <property type="entry name" value="Rhodopsin_dom_fungi"/>
</dbReference>
<evidence type="ECO:0000256" key="6">
    <source>
        <dbReference type="SAM" id="Phobius"/>
    </source>
</evidence>
<protein>
    <recommendedName>
        <fullName evidence="7">Rhodopsin domain-containing protein</fullName>
    </recommendedName>
</protein>
<gene>
    <name evidence="8" type="ORF">PT974_03771</name>
</gene>
<evidence type="ECO:0000313" key="8">
    <source>
        <dbReference type="EMBL" id="KAK5995367.1"/>
    </source>
</evidence>
<feature type="transmembrane region" description="Helical" evidence="6">
    <location>
        <begin position="128"/>
        <end position="151"/>
    </location>
</feature>
<evidence type="ECO:0000256" key="1">
    <source>
        <dbReference type="ARBA" id="ARBA00004141"/>
    </source>
</evidence>
<dbReference type="PANTHER" id="PTHR33048">
    <property type="entry name" value="PTH11-LIKE INTEGRAL MEMBRANE PROTEIN (AFU_ORTHOLOGUE AFUA_5G11245)"/>
    <property type="match status" value="1"/>
</dbReference>
<keyword evidence="2 6" id="KW-0812">Transmembrane</keyword>
<comment type="caution">
    <text evidence="8">The sequence shown here is derived from an EMBL/GenBank/DDBJ whole genome shotgun (WGS) entry which is preliminary data.</text>
</comment>
<name>A0ABR0ST94_9HYPO</name>
<feature type="transmembrane region" description="Helical" evidence="6">
    <location>
        <begin position="171"/>
        <end position="195"/>
    </location>
</feature>
<proteinExistence type="inferred from homology"/>
<evidence type="ECO:0000256" key="3">
    <source>
        <dbReference type="ARBA" id="ARBA00022989"/>
    </source>
</evidence>
<feature type="transmembrane region" description="Helical" evidence="6">
    <location>
        <begin position="18"/>
        <end position="39"/>
    </location>
</feature>
<feature type="transmembrane region" description="Helical" evidence="6">
    <location>
        <begin position="245"/>
        <end position="266"/>
    </location>
</feature>
<comment type="subcellular location">
    <subcellularLocation>
        <location evidence="1">Membrane</location>
        <topology evidence="1">Multi-pass membrane protein</topology>
    </subcellularLocation>
</comment>
<dbReference type="EMBL" id="JAVFKD010000004">
    <property type="protein sequence ID" value="KAK5995367.1"/>
    <property type="molecule type" value="Genomic_DNA"/>
</dbReference>
<dbReference type="Pfam" id="PF20684">
    <property type="entry name" value="Fung_rhodopsin"/>
    <property type="match status" value="1"/>
</dbReference>
<keyword evidence="9" id="KW-1185">Reference proteome</keyword>
<evidence type="ECO:0000313" key="9">
    <source>
        <dbReference type="Proteomes" id="UP001338125"/>
    </source>
</evidence>
<organism evidence="8 9">
    <name type="scientific">Cladobotryum mycophilum</name>
    <dbReference type="NCBI Taxonomy" id="491253"/>
    <lineage>
        <taxon>Eukaryota</taxon>
        <taxon>Fungi</taxon>
        <taxon>Dikarya</taxon>
        <taxon>Ascomycota</taxon>
        <taxon>Pezizomycotina</taxon>
        <taxon>Sordariomycetes</taxon>
        <taxon>Hypocreomycetidae</taxon>
        <taxon>Hypocreales</taxon>
        <taxon>Hypocreaceae</taxon>
        <taxon>Cladobotryum</taxon>
    </lineage>
</organism>
<comment type="similarity">
    <text evidence="5">Belongs to the SAT4 family.</text>
</comment>
<dbReference type="PANTHER" id="PTHR33048:SF64">
    <property type="entry name" value="INTEGRAL MEMBRANE PROTEIN"/>
    <property type="match status" value="1"/>
</dbReference>
<evidence type="ECO:0000259" key="7">
    <source>
        <dbReference type="Pfam" id="PF20684"/>
    </source>
</evidence>